<evidence type="ECO:0000313" key="9">
    <source>
        <dbReference type="Proteomes" id="UP000645462"/>
    </source>
</evidence>
<evidence type="ECO:0000256" key="3">
    <source>
        <dbReference type="ARBA" id="ARBA00022691"/>
    </source>
</evidence>
<dbReference type="NCBIfam" id="TIGR03534">
    <property type="entry name" value="RF_mod_PrmC"/>
    <property type="match status" value="1"/>
</dbReference>
<comment type="catalytic activity">
    <reaction evidence="4 5">
        <text>L-glutaminyl-[peptide chain release factor] + S-adenosyl-L-methionine = N(5)-methyl-L-glutaminyl-[peptide chain release factor] + S-adenosyl-L-homocysteine + H(+)</text>
        <dbReference type="Rhea" id="RHEA:42896"/>
        <dbReference type="Rhea" id="RHEA-COMP:10271"/>
        <dbReference type="Rhea" id="RHEA-COMP:10272"/>
        <dbReference type="ChEBI" id="CHEBI:15378"/>
        <dbReference type="ChEBI" id="CHEBI:30011"/>
        <dbReference type="ChEBI" id="CHEBI:57856"/>
        <dbReference type="ChEBI" id="CHEBI:59789"/>
        <dbReference type="ChEBI" id="CHEBI:61891"/>
        <dbReference type="EC" id="2.1.1.297"/>
    </reaction>
</comment>
<dbReference type="Gene3D" id="3.40.50.150">
    <property type="entry name" value="Vaccinia Virus protein VP39"/>
    <property type="match status" value="1"/>
</dbReference>
<dbReference type="EMBL" id="BMFC01000003">
    <property type="protein sequence ID" value="GGC01852.1"/>
    <property type="molecule type" value="Genomic_DNA"/>
</dbReference>
<dbReference type="InterPro" id="IPR002052">
    <property type="entry name" value="DNA_methylase_N6_adenine_CS"/>
</dbReference>
<feature type="domain" description="Release factor glutamine methyltransferase N-terminal" evidence="7">
    <location>
        <begin position="5"/>
        <end position="75"/>
    </location>
</feature>
<dbReference type="PANTHER" id="PTHR18895:SF74">
    <property type="entry name" value="MTRF1L RELEASE FACTOR GLUTAMINE METHYLTRANSFERASE"/>
    <property type="match status" value="1"/>
</dbReference>
<dbReference type="NCBIfam" id="TIGR00536">
    <property type="entry name" value="hemK_fam"/>
    <property type="match status" value="1"/>
</dbReference>
<evidence type="ECO:0000259" key="6">
    <source>
        <dbReference type="Pfam" id="PF05175"/>
    </source>
</evidence>
<dbReference type="EC" id="2.1.1.297" evidence="5"/>
<dbReference type="InterPro" id="IPR004556">
    <property type="entry name" value="HemK-like"/>
</dbReference>
<dbReference type="HAMAP" id="MF_02126">
    <property type="entry name" value="RF_methyltr_PrmC"/>
    <property type="match status" value="1"/>
</dbReference>
<evidence type="ECO:0000256" key="5">
    <source>
        <dbReference type="HAMAP-Rule" id="MF_02126"/>
    </source>
</evidence>
<feature type="binding site" evidence="5">
    <location>
        <position position="168"/>
    </location>
    <ligand>
        <name>S-adenosyl-L-methionine</name>
        <dbReference type="ChEBI" id="CHEBI:59789"/>
    </ligand>
</feature>
<dbReference type="CDD" id="cd02440">
    <property type="entry name" value="AdoMet_MTases"/>
    <property type="match status" value="1"/>
</dbReference>
<feature type="domain" description="Methyltransferase small" evidence="6">
    <location>
        <begin position="99"/>
        <end position="189"/>
    </location>
</feature>
<dbReference type="PANTHER" id="PTHR18895">
    <property type="entry name" value="HEMK METHYLTRANSFERASE"/>
    <property type="match status" value="1"/>
</dbReference>
<protein>
    <recommendedName>
        <fullName evidence="5">Release factor glutamine methyltransferase</fullName>
        <shortName evidence="5">RF MTase</shortName>
        <ecNumber evidence="5">2.1.1.297</ecNumber>
    </recommendedName>
    <alternativeName>
        <fullName evidence="5">N5-glutamine methyltransferase PrmC</fullName>
    </alternativeName>
    <alternativeName>
        <fullName evidence="5">Protein-(glutamine-N5) MTase PrmC</fullName>
    </alternativeName>
    <alternativeName>
        <fullName evidence="5">Protein-glutamine N-methyltransferase PrmC</fullName>
    </alternativeName>
</protein>
<feature type="binding site" evidence="5">
    <location>
        <begin position="184"/>
        <end position="187"/>
    </location>
    <ligand>
        <name>substrate</name>
    </ligand>
</feature>
<dbReference type="PROSITE" id="PS00092">
    <property type="entry name" value="N6_MTASE"/>
    <property type="match status" value="1"/>
</dbReference>
<accession>A0ABQ1KJ29</accession>
<evidence type="ECO:0000259" key="7">
    <source>
        <dbReference type="Pfam" id="PF17827"/>
    </source>
</evidence>
<dbReference type="InterPro" id="IPR007848">
    <property type="entry name" value="Small_mtfrase_dom"/>
</dbReference>
<feature type="binding site" evidence="5">
    <location>
        <position position="184"/>
    </location>
    <ligand>
        <name>S-adenosyl-L-methionine</name>
        <dbReference type="ChEBI" id="CHEBI:59789"/>
    </ligand>
</feature>
<dbReference type="Pfam" id="PF05175">
    <property type="entry name" value="MTS"/>
    <property type="match status" value="1"/>
</dbReference>
<evidence type="ECO:0000256" key="4">
    <source>
        <dbReference type="ARBA" id="ARBA00048391"/>
    </source>
</evidence>
<feature type="binding site" evidence="5">
    <location>
        <position position="139"/>
    </location>
    <ligand>
        <name>S-adenosyl-L-methionine</name>
        <dbReference type="ChEBI" id="CHEBI:59789"/>
    </ligand>
</feature>
<keyword evidence="1 5" id="KW-0489">Methyltransferase</keyword>
<dbReference type="InterPro" id="IPR029063">
    <property type="entry name" value="SAM-dependent_MTases_sf"/>
</dbReference>
<dbReference type="InterPro" id="IPR050320">
    <property type="entry name" value="N5-glutamine_MTase"/>
</dbReference>
<dbReference type="Pfam" id="PF17827">
    <property type="entry name" value="PrmC_N"/>
    <property type="match status" value="1"/>
</dbReference>
<keyword evidence="9" id="KW-1185">Reference proteome</keyword>
<organism evidence="8 9">
    <name type="scientific">Marivita lacus</name>
    <dbReference type="NCBI Taxonomy" id="1323742"/>
    <lineage>
        <taxon>Bacteria</taxon>
        <taxon>Pseudomonadati</taxon>
        <taxon>Pseudomonadota</taxon>
        <taxon>Alphaproteobacteria</taxon>
        <taxon>Rhodobacterales</taxon>
        <taxon>Roseobacteraceae</taxon>
        <taxon>Marivita</taxon>
    </lineage>
</organism>
<dbReference type="InterPro" id="IPR040758">
    <property type="entry name" value="PrmC_N"/>
</dbReference>
<sequence length="282" mass="29999">MTGTDALTRAVAQLRNAGIDDPARDARRLLSHVLGIAPGRLTLVLPDLLDDAQAARFFALIDRRTTREPVSHLTGIRAFYGRDFHVTPAVLDPRPDTETLIEQALAGEVSSVLDLGTGSGCILLTLLAHRPLAQGLGTDLSSEALTVAKDNATRLSLQDRATWAQGAWFDAVPPGACFDLIVSNPPYIALNEMPGLAPDLAFEPRMALTDEADGLSAYRAITGGATPFLAPQGRLLVEIGPTQGQAVAELFRTAGLANVTLHSDLDGRDRVVSGVILPRTDR</sequence>
<evidence type="ECO:0000256" key="2">
    <source>
        <dbReference type="ARBA" id="ARBA00022679"/>
    </source>
</evidence>
<evidence type="ECO:0000256" key="1">
    <source>
        <dbReference type="ARBA" id="ARBA00022603"/>
    </source>
</evidence>
<comment type="caution">
    <text evidence="8">The sequence shown here is derived from an EMBL/GenBank/DDBJ whole genome shotgun (WGS) entry which is preliminary data.</text>
</comment>
<dbReference type="GO" id="GO:0008168">
    <property type="term" value="F:methyltransferase activity"/>
    <property type="evidence" value="ECO:0007669"/>
    <property type="project" value="UniProtKB-KW"/>
</dbReference>
<keyword evidence="2 5" id="KW-0808">Transferase</keyword>
<feature type="binding site" evidence="5">
    <location>
        <begin position="116"/>
        <end position="120"/>
    </location>
    <ligand>
        <name>S-adenosyl-L-methionine</name>
        <dbReference type="ChEBI" id="CHEBI:59789"/>
    </ligand>
</feature>
<gene>
    <name evidence="5 8" type="primary">prmC</name>
    <name evidence="8" type="ORF">GCM10011363_18060</name>
</gene>
<dbReference type="Proteomes" id="UP000645462">
    <property type="component" value="Unassembled WGS sequence"/>
</dbReference>
<proteinExistence type="inferred from homology"/>
<keyword evidence="3 5" id="KW-0949">S-adenosyl-L-methionine</keyword>
<comment type="function">
    <text evidence="5">Methylates the class 1 translation termination release factors RF1/PrfA and RF2/PrfB on the glutamine residue of the universally conserved GGQ motif.</text>
</comment>
<dbReference type="GO" id="GO:0032259">
    <property type="term" value="P:methylation"/>
    <property type="evidence" value="ECO:0007669"/>
    <property type="project" value="UniProtKB-KW"/>
</dbReference>
<comment type="similarity">
    <text evidence="5">Belongs to the protein N5-glutamine methyltransferase family. PrmC subfamily.</text>
</comment>
<dbReference type="InterPro" id="IPR019874">
    <property type="entry name" value="RF_methyltr_PrmC"/>
</dbReference>
<dbReference type="RefSeq" id="WP_188481691.1">
    <property type="nucleotide sequence ID" value="NZ_BMFC01000003.1"/>
</dbReference>
<dbReference type="SUPFAM" id="SSF53335">
    <property type="entry name" value="S-adenosyl-L-methionine-dependent methyltransferases"/>
    <property type="match status" value="1"/>
</dbReference>
<evidence type="ECO:0000313" key="8">
    <source>
        <dbReference type="EMBL" id="GGC01852.1"/>
    </source>
</evidence>
<dbReference type="Gene3D" id="1.10.8.10">
    <property type="entry name" value="DNA helicase RuvA subunit, C-terminal domain"/>
    <property type="match status" value="1"/>
</dbReference>
<reference evidence="9" key="1">
    <citation type="journal article" date="2019" name="Int. J. Syst. Evol. Microbiol.">
        <title>The Global Catalogue of Microorganisms (GCM) 10K type strain sequencing project: providing services to taxonomists for standard genome sequencing and annotation.</title>
        <authorList>
            <consortium name="The Broad Institute Genomics Platform"/>
            <consortium name="The Broad Institute Genome Sequencing Center for Infectious Disease"/>
            <person name="Wu L."/>
            <person name="Ma J."/>
        </authorList>
    </citation>
    <scope>NUCLEOTIDE SEQUENCE [LARGE SCALE GENOMIC DNA]</scope>
    <source>
        <strain evidence="9">CGMCC 1.12478</strain>
    </source>
</reference>
<name>A0ABQ1KJ29_9RHOB</name>